<dbReference type="Proteomes" id="UP001642464">
    <property type="component" value="Unassembled WGS sequence"/>
</dbReference>
<feature type="non-terminal residue" evidence="2">
    <location>
        <position position="1"/>
    </location>
</feature>
<name>A0ABP0HRC2_9DINO</name>
<reference evidence="2 3" key="1">
    <citation type="submission" date="2024-02" db="EMBL/GenBank/DDBJ databases">
        <authorList>
            <person name="Chen Y."/>
            <person name="Shah S."/>
            <person name="Dougan E. K."/>
            <person name="Thang M."/>
            <person name="Chan C."/>
        </authorList>
    </citation>
    <scope>NUCLEOTIDE SEQUENCE [LARGE SCALE GENOMIC DNA]</scope>
</reference>
<keyword evidence="3" id="KW-1185">Reference proteome</keyword>
<protein>
    <submittedName>
        <fullName evidence="2">Uncharacterized protein</fullName>
    </submittedName>
</protein>
<proteinExistence type="predicted"/>
<gene>
    <name evidence="2" type="ORF">SCF082_LOCUS3017</name>
</gene>
<comment type="caution">
    <text evidence="2">The sequence shown here is derived from an EMBL/GenBank/DDBJ whole genome shotgun (WGS) entry which is preliminary data.</text>
</comment>
<evidence type="ECO:0000313" key="3">
    <source>
        <dbReference type="Proteomes" id="UP001642464"/>
    </source>
</evidence>
<feature type="region of interest" description="Disordered" evidence="1">
    <location>
        <begin position="184"/>
        <end position="210"/>
    </location>
</feature>
<accession>A0ABP0HRC2</accession>
<organism evidence="2 3">
    <name type="scientific">Durusdinium trenchii</name>
    <dbReference type="NCBI Taxonomy" id="1381693"/>
    <lineage>
        <taxon>Eukaryota</taxon>
        <taxon>Sar</taxon>
        <taxon>Alveolata</taxon>
        <taxon>Dinophyceae</taxon>
        <taxon>Suessiales</taxon>
        <taxon>Symbiodiniaceae</taxon>
        <taxon>Durusdinium</taxon>
    </lineage>
</organism>
<dbReference type="EMBL" id="CAXAMM010001521">
    <property type="protein sequence ID" value="CAK8992252.1"/>
    <property type="molecule type" value="Genomic_DNA"/>
</dbReference>
<evidence type="ECO:0000313" key="2">
    <source>
        <dbReference type="EMBL" id="CAK8992252.1"/>
    </source>
</evidence>
<evidence type="ECO:0000256" key="1">
    <source>
        <dbReference type="SAM" id="MobiDB-lite"/>
    </source>
</evidence>
<feature type="non-terminal residue" evidence="2">
    <location>
        <position position="210"/>
    </location>
</feature>
<sequence>SYTTMDKFGDVKHIYAPPKANQFVKGIWWPDYGPMTIDFCDQTKMHPTNTIFTNQIEKKAARKRDLLAEPMGHGQTPMPQFRRQPPTEALWSSTIIQPYKSGGKPKEIFEGAWHRRAHESQHRHEEARAEQFATRTMRQQELSMSFSPQRSMASSTSRFPAIGGSSFGEGPGWVASSTISSRPLDAAGLNGNARGRVYKDGSSEIGLDPE</sequence>